<protein>
    <recommendedName>
        <fullName evidence="4">Major facilitator superfamily MFS_1</fullName>
    </recommendedName>
</protein>
<name>A0AAW7WZI7_9GAMM</name>
<accession>A0AAW7WZI7</accession>
<dbReference type="Proteomes" id="UP001169760">
    <property type="component" value="Unassembled WGS sequence"/>
</dbReference>
<sequence>MDVNILITLTEAYAGQATEIFNMFLTVLFASFGFAAAMPLRDIGKKRVWLGFQFSSASALMGLALLAFYLISFREFYFAMTKANGLLLEIGAVMQEAGYSQKVLNILKPSANGSGQTSWPAVGYGVGAFAGLIVFMWLTNVKRPAKT</sequence>
<dbReference type="AlphaFoldDB" id="A0AAW7WZI7"/>
<keyword evidence="1" id="KW-0812">Transmembrane</keyword>
<evidence type="ECO:0008006" key="4">
    <source>
        <dbReference type="Google" id="ProtNLM"/>
    </source>
</evidence>
<evidence type="ECO:0000313" key="3">
    <source>
        <dbReference type="Proteomes" id="UP001169760"/>
    </source>
</evidence>
<feature type="transmembrane region" description="Helical" evidence="1">
    <location>
        <begin position="50"/>
        <end position="71"/>
    </location>
</feature>
<organism evidence="2 3">
    <name type="scientific">Saccharophagus degradans</name>
    <dbReference type="NCBI Taxonomy" id="86304"/>
    <lineage>
        <taxon>Bacteria</taxon>
        <taxon>Pseudomonadati</taxon>
        <taxon>Pseudomonadota</taxon>
        <taxon>Gammaproteobacteria</taxon>
        <taxon>Cellvibrionales</taxon>
        <taxon>Cellvibrionaceae</taxon>
        <taxon>Saccharophagus</taxon>
    </lineage>
</organism>
<dbReference type="EMBL" id="JAUOPB010000001">
    <property type="protein sequence ID" value="MDO6420900.1"/>
    <property type="molecule type" value="Genomic_DNA"/>
</dbReference>
<keyword evidence="1" id="KW-0472">Membrane</keyword>
<keyword evidence="1" id="KW-1133">Transmembrane helix</keyword>
<feature type="transmembrane region" description="Helical" evidence="1">
    <location>
        <begin position="121"/>
        <end position="139"/>
    </location>
</feature>
<dbReference type="RefSeq" id="WP_303490014.1">
    <property type="nucleotide sequence ID" value="NZ_JAUOPB010000001.1"/>
</dbReference>
<comment type="caution">
    <text evidence="2">The sequence shown here is derived from an EMBL/GenBank/DDBJ whole genome shotgun (WGS) entry which is preliminary data.</text>
</comment>
<evidence type="ECO:0000313" key="2">
    <source>
        <dbReference type="EMBL" id="MDO6420900.1"/>
    </source>
</evidence>
<proteinExistence type="predicted"/>
<gene>
    <name evidence="2" type="ORF">Q4521_00290</name>
</gene>
<evidence type="ECO:0000256" key="1">
    <source>
        <dbReference type="SAM" id="Phobius"/>
    </source>
</evidence>
<feature type="transmembrane region" description="Helical" evidence="1">
    <location>
        <begin position="20"/>
        <end position="38"/>
    </location>
</feature>
<reference evidence="2" key="1">
    <citation type="submission" date="2023-07" db="EMBL/GenBank/DDBJ databases">
        <title>Genome content predicts the carbon catabolic preferences of heterotrophic bacteria.</title>
        <authorList>
            <person name="Gralka M."/>
        </authorList>
    </citation>
    <scope>NUCLEOTIDE SEQUENCE</scope>
    <source>
        <strain evidence="2">I3M17_2</strain>
    </source>
</reference>